<dbReference type="SUPFAM" id="SSF53850">
    <property type="entry name" value="Periplasmic binding protein-like II"/>
    <property type="match status" value="1"/>
</dbReference>
<accession>A0A1H2ZSR8</accession>
<dbReference type="EMBL" id="FNNU01000003">
    <property type="protein sequence ID" value="SDX20503.1"/>
    <property type="molecule type" value="Genomic_DNA"/>
</dbReference>
<protein>
    <submittedName>
        <fullName evidence="1">Amino acid ABC transporter substrate-binding protein, PAAT family</fullName>
    </submittedName>
</protein>
<evidence type="ECO:0000313" key="2">
    <source>
        <dbReference type="Proteomes" id="UP000243778"/>
    </source>
</evidence>
<dbReference type="Gene3D" id="3.40.190.10">
    <property type="entry name" value="Periplasmic binding protein-like II"/>
    <property type="match status" value="2"/>
</dbReference>
<name>A0A1H2ZSR8_9PSED</name>
<evidence type="ECO:0000313" key="1">
    <source>
        <dbReference type="EMBL" id="SDX20503.1"/>
    </source>
</evidence>
<proteinExistence type="predicted"/>
<dbReference type="AlphaFoldDB" id="A0A1H2ZSR8"/>
<keyword evidence="2" id="KW-1185">Reference proteome</keyword>
<dbReference type="STRING" id="1007099.SAMN05216287_2435"/>
<dbReference type="Proteomes" id="UP000243778">
    <property type="component" value="Unassembled WGS sequence"/>
</dbReference>
<gene>
    <name evidence="1" type="ORF">SAMN05216287_2435</name>
</gene>
<sequence length="246" mass="27215">MPGPDGTMRSIVLALLVICSPLAAEERALRFSITESSTMPMVRIEDGQTTGGILYDLQMRLAEKVGRRAQVMVLPRLRVQQMLVRGEIDARCDVNPAWLKESTHQYIWSVPFMVHHDVLVGTAADLPRQPPPGETIGTVLGFVYPSLEPAFASGALLRDDARTQDLVLAKLAAARDRYAISNELTLDWFNRTRAGGQPLRKLGVLSSDIVACIVRDEPDVPTHALLRALVRMSVDGEFEAILARYR</sequence>
<reference evidence="2" key="1">
    <citation type="submission" date="2016-10" db="EMBL/GenBank/DDBJ databases">
        <authorList>
            <person name="Varghese N."/>
            <person name="Submissions S."/>
        </authorList>
    </citation>
    <scope>NUCLEOTIDE SEQUENCE [LARGE SCALE GENOMIC DNA]</scope>
    <source>
        <strain evidence="2">NRRL B-59562</strain>
    </source>
</reference>
<organism evidence="1 2">
    <name type="scientific">Pseudomonas kuykendallii</name>
    <dbReference type="NCBI Taxonomy" id="1007099"/>
    <lineage>
        <taxon>Bacteria</taxon>
        <taxon>Pseudomonadati</taxon>
        <taxon>Pseudomonadota</taxon>
        <taxon>Gammaproteobacteria</taxon>
        <taxon>Pseudomonadales</taxon>
        <taxon>Pseudomonadaceae</taxon>
        <taxon>Pseudomonas</taxon>
    </lineage>
</organism>